<dbReference type="EMBL" id="CP136865">
    <property type="protein sequence ID" value="WOJ96120.1"/>
    <property type="molecule type" value="Genomic_DNA"/>
</dbReference>
<dbReference type="Proteomes" id="UP001626549">
    <property type="component" value="Chromosome"/>
</dbReference>
<dbReference type="Gene3D" id="1.10.10.10">
    <property type="entry name" value="Winged helix-like DNA-binding domain superfamily/Winged helix DNA-binding domain"/>
    <property type="match status" value="1"/>
</dbReference>
<dbReference type="InterPro" id="IPR014710">
    <property type="entry name" value="RmlC-like_jellyroll"/>
</dbReference>
<reference evidence="6 7" key="1">
    <citation type="submission" date="2023-10" db="EMBL/GenBank/DDBJ databases">
        <title>Two novel species belonging to the OM43/NOR5 clade.</title>
        <authorList>
            <person name="Park M."/>
        </authorList>
    </citation>
    <scope>NUCLEOTIDE SEQUENCE [LARGE SCALE GENOMIC DNA]</scope>
    <source>
        <strain evidence="6 7">IMCC45268</strain>
    </source>
</reference>
<dbReference type="InterPro" id="IPR012318">
    <property type="entry name" value="HTH_CRP"/>
</dbReference>
<evidence type="ECO:0000256" key="2">
    <source>
        <dbReference type="ARBA" id="ARBA00023125"/>
    </source>
</evidence>
<keyword evidence="1" id="KW-0805">Transcription regulation</keyword>
<dbReference type="SUPFAM" id="SSF46785">
    <property type="entry name" value="Winged helix' DNA-binding domain"/>
    <property type="match status" value="1"/>
</dbReference>
<keyword evidence="7" id="KW-1185">Reference proteome</keyword>
<dbReference type="InterPro" id="IPR036390">
    <property type="entry name" value="WH_DNA-bd_sf"/>
</dbReference>
<dbReference type="SUPFAM" id="SSF51206">
    <property type="entry name" value="cAMP-binding domain-like"/>
    <property type="match status" value="1"/>
</dbReference>
<evidence type="ECO:0000259" key="4">
    <source>
        <dbReference type="PROSITE" id="PS50042"/>
    </source>
</evidence>
<evidence type="ECO:0000313" key="6">
    <source>
        <dbReference type="EMBL" id="WOJ96120.1"/>
    </source>
</evidence>
<dbReference type="InterPro" id="IPR000595">
    <property type="entry name" value="cNMP-bd_dom"/>
</dbReference>
<dbReference type="SMART" id="SM00419">
    <property type="entry name" value="HTH_CRP"/>
    <property type="match status" value="1"/>
</dbReference>
<name>A0ABZ0ICK5_9GAMM</name>
<sequence length="250" mass="27976">MNTQLIDVDSSQVTSCTHDFQVNCSNCRLSSICLPFSLEATEIDELDRIVQRSKPLQKGQHLYRESDVFESVFAVRSGTIKAYRTTDDGREQVTGFYFPGEILGMDGISNNAHASSAKALETASVCEIPFNSLEKLSASMPQLQRHFFQIMSREITEDQQLITLLSKSSADERVAALLLSVSTRNSRRQLSATQFRLSMSRVDIGNYLGLTVETVSRVFSRLQKLDVLAVENKEIEILDIDALRKIADAQ</sequence>
<dbReference type="NCBIfam" id="NF008365">
    <property type="entry name" value="PRK11161.1"/>
    <property type="match status" value="1"/>
</dbReference>
<dbReference type="PRINTS" id="PR00034">
    <property type="entry name" value="HTHCRP"/>
</dbReference>
<dbReference type="InterPro" id="IPR050397">
    <property type="entry name" value="Env_Response_Regulators"/>
</dbReference>
<dbReference type="PANTHER" id="PTHR24567:SF75">
    <property type="entry name" value="FUMARATE AND NITRATE REDUCTION REGULATORY PROTEIN"/>
    <property type="match status" value="1"/>
</dbReference>
<accession>A0ABZ0ICK5</accession>
<dbReference type="SMART" id="SM00100">
    <property type="entry name" value="cNMP"/>
    <property type="match status" value="1"/>
</dbReference>
<evidence type="ECO:0000259" key="5">
    <source>
        <dbReference type="PROSITE" id="PS51063"/>
    </source>
</evidence>
<dbReference type="PROSITE" id="PS51063">
    <property type="entry name" value="HTH_CRP_2"/>
    <property type="match status" value="1"/>
</dbReference>
<keyword evidence="2" id="KW-0238">DNA-binding</keyword>
<dbReference type="InterPro" id="IPR036388">
    <property type="entry name" value="WH-like_DNA-bd_sf"/>
</dbReference>
<dbReference type="CDD" id="cd00092">
    <property type="entry name" value="HTH_CRP"/>
    <property type="match status" value="1"/>
</dbReference>
<evidence type="ECO:0000256" key="1">
    <source>
        <dbReference type="ARBA" id="ARBA00023015"/>
    </source>
</evidence>
<dbReference type="CDD" id="cd00038">
    <property type="entry name" value="CAP_ED"/>
    <property type="match status" value="1"/>
</dbReference>
<feature type="domain" description="Cyclic nucleotide-binding" evidence="4">
    <location>
        <begin position="34"/>
        <end position="154"/>
    </location>
</feature>
<evidence type="ECO:0000313" key="7">
    <source>
        <dbReference type="Proteomes" id="UP001626549"/>
    </source>
</evidence>
<dbReference type="RefSeq" id="WP_407326808.1">
    <property type="nucleotide sequence ID" value="NZ_CP136865.1"/>
</dbReference>
<dbReference type="Gene3D" id="2.60.120.10">
    <property type="entry name" value="Jelly Rolls"/>
    <property type="match status" value="1"/>
</dbReference>
<protein>
    <submittedName>
        <fullName evidence="6">Fumarate/nitrate reduction transcriptional regulator Fnr</fullName>
    </submittedName>
</protein>
<gene>
    <name evidence="6" type="primary">fnr</name>
    <name evidence="6" type="ORF">R0137_12820</name>
</gene>
<proteinExistence type="predicted"/>
<feature type="domain" description="HTH crp-type" evidence="5">
    <location>
        <begin position="168"/>
        <end position="241"/>
    </location>
</feature>
<organism evidence="6 7">
    <name type="scientific">Congregibacter brevis</name>
    <dbReference type="NCBI Taxonomy" id="3081201"/>
    <lineage>
        <taxon>Bacteria</taxon>
        <taxon>Pseudomonadati</taxon>
        <taxon>Pseudomonadota</taxon>
        <taxon>Gammaproteobacteria</taxon>
        <taxon>Cellvibrionales</taxon>
        <taxon>Halieaceae</taxon>
        <taxon>Congregibacter</taxon>
    </lineage>
</organism>
<evidence type="ECO:0000256" key="3">
    <source>
        <dbReference type="ARBA" id="ARBA00023163"/>
    </source>
</evidence>
<dbReference type="InterPro" id="IPR018490">
    <property type="entry name" value="cNMP-bd_dom_sf"/>
</dbReference>
<dbReference type="InterPro" id="IPR018335">
    <property type="entry name" value="Tscrpt_reg_HTH_Crp-type_CS"/>
</dbReference>
<dbReference type="PANTHER" id="PTHR24567">
    <property type="entry name" value="CRP FAMILY TRANSCRIPTIONAL REGULATORY PROTEIN"/>
    <property type="match status" value="1"/>
</dbReference>
<dbReference type="Pfam" id="PF00027">
    <property type="entry name" value="cNMP_binding"/>
    <property type="match status" value="1"/>
</dbReference>
<dbReference type="PROSITE" id="PS00042">
    <property type="entry name" value="HTH_CRP_1"/>
    <property type="match status" value="1"/>
</dbReference>
<dbReference type="PROSITE" id="PS50042">
    <property type="entry name" value="CNMP_BINDING_3"/>
    <property type="match status" value="1"/>
</dbReference>
<keyword evidence="3" id="KW-0804">Transcription</keyword>
<dbReference type="Pfam" id="PF13545">
    <property type="entry name" value="HTH_Crp_2"/>
    <property type="match status" value="1"/>
</dbReference>